<proteinExistence type="predicted"/>
<name>A0A0H2RBU9_9AGAM</name>
<dbReference type="AlphaFoldDB" id="A0A0H2RBU9"/>
<sequence>MGMLVAVVVVERGYALPMIMMTLMRGLGTTTATATTILLLYHDDGLSFVDSSSSSLSLHGIQSTIHVKVDETAQISQMSLQLARSLARVGYLRSERRQVLWSLHELSKSHGRHQAG</sequence>
<dbReference type="InParanoid" id="A0A0H2RBU9"/>
<accession>A0A0H2RBU9</accession>
<evidence type="ECO:0000313" key="1">
    <source>
        <dbReference type="EMBL" id="KLO06953.1"/>
    </source>
</evidence>
<dbReference type="EMBL" id="KQ086170">
    <property type="protein sequence ID" value="KLO06953.1"/>
    <property type="molecule type" value="Genomic_DNA"/>
</dbReference>
<evidence type="ECO:0000313" key="2">
    <source>
        <dbReference type="Proteomes" id="UP000053477"/>
    </source>
</evidence>
<reference evidence="1 2" key="1">
    <citation type="submission" date="2015-04" db="EMBL/GenBank/DDBJ databases">
        <title>Complete genome sequence of Schizopora paradoxa KUC8140, a cosmopolitan wood degrader in East Asia.</title>
        <authorList>
            <consortium name="DOE Joint Genome Institute"/>
            <person name="Min B."/>
            <person name="Park H."/>
            <person name="Jang Y."/>
            <person name="Kim J.-J."/>
            <person name="Kim K.H."/>
            <person name="Pangilinan J."/>
            <person name="Lipzen A."/>
            <person name="Riley R."/>
            <person name="Grigoriev I.V."/>
            <person name="Spatafora J.W."/>
            <person name="Choi I.-G."/>
        </authorList>
    </citation>
    <scope>NUCLEOTIDE SEQUENCE [LARGE SCALE GENOMIC DNA]</scope>
    <source>
        <strain evidence="1 2">KUC8140</strain>
    </source>
</reference>
<gene>
    <name evidence="1" type="ORF">SCHPADRAFT_672218</name>
</gene>
<keyword evidence="2" id="KW-1185">Reference proteome</keyword>
<protein>
    <submittedName>
        <fullName evidence="1">Uncharacterized protein</fullName>
    </submittedName>
</protein>
<dbReference type="Proteomes" id="UP000053477">
    <property type="component" value="Unassembled WGS sequence"/>
</dbReference>
<organism evidence="1 2">
    <name type="scientific">Schizopora paradoxa</name>
    <dbReference type="NCBI Taxonomy" id="27342"/>
    <lineage>
        <taxon>Eukaryota</taxon>
        <taxon>Fungi</taxon>
        <taxon>Dikarya</taxon>
        <taxon>Basidiomycota</taxon>
        <taxon>Agaricomycotina</taxon>
        <taxon>Agaricomycetes</taxon>
        <taxon>Hymenochaetales</taxon>
        <taxon>Schizoporaceae</taxon>
        <taxon>Schizopora</taxon>
    </lineage>
</organism>